<keyword evidence="9" id="KW-1185">Reference proteome</keyword>
<organism evidence="8 9">
    <name type="scientific">Mizuhopecten yessoensis</name>
    <name type="common">Japanese scallop</name>
    <name type="synonym">Patinopecten yessoensis</name>
    <dbReference type="NCBI Taxonomy" id="6573"/>
    <lineage>
        <taxon>Eukaryota</taxon>
        <taxon>Metazoa</taxon>
        <taxon>Spiralia</taxon>
        <taxon>Lophotrochozoa</taxon>
        <taxon>Mollusca</taxon>
        <taxon>Bivalvia</taxon>
        <taxon>Autobranchia</taxon>
        <taxon>Pteriomorphia</taxon>
        <taxon>Pectinida</taxon>
        <taxon>Pectinoidea</taxon>
        <taxon>Pectinidae</taxon>
        <taxon>Mizuhopecten</taxon>
    </lineage>
</organism>
<name>A0A210PVW8_MIZYE</name>
<evidence type="ECO:0000256" key="6">
    <source>
        <dbReference type="SAM" id="MobiDB-lite"/>
    </source>
</evidence>
<keyword evidence="5" id="KW-0175">Coiled coil</keyword>
<evidence type="ECO:0000256" key="1">
    <source>
        <dbReference type="ARBA" id="ARBA00006882"/>
    </source>
</evidence>
<feature type="coiled-coil region" evidence="5">
    <location>
        <begin position="218"/>
        <end position="251"/>
    </location>
</feature>
<gene>
    <name evidence="8" type="ORF">KP79_PYT02257</name>
</gene>
<dbReference type="OrthoDB" id="2187714at2759"/>
<dbReference type="GO" id="GO:0051726">
    <property type="term" value="P:regulation of cell cycle"/>
    <property type="evidence" value="ECO:0007669"/>
    <property type="project" value="TreeGrafter"/>
</dbReference>
<evidence type="ECO:0000313" key="9">
    <source>
        <dbReference type="Proteomes" id="UP000242188"/>
    </source>
</evidence>
<keyword evidence="4" id="KW-0804">Transcription</keyword>
<evidence type="ECO:0000256" key="3">
    <source>
        <dbReference type="ARBA" id="ARBA00023125"/>
    </source>
</evidence>
<dbReference type="Pfam" id="PF03957">
    <property type="entry name" value="Jun"/>
    <property type="match status" value="1"/>
</dbReference>
<evidence type="ECO:0000313" key="8">
    <source>
        <dbReference type="EMBL" id="OWF40630.1"/>
    </source>
</evidence>
<dbReference type="PROSITE" id="PS00036">
    <property type="entry name" value="BZIP_BASIC"/>
    <property type="match status" value="1"/>
</dbReference>
<evidence type="ECO:0000259" key="7">
    <source>
        <dbReference type="PROSITE" id="PS50217"/>
    </source>
</evidence>
<feature type="region of interest" description="Disordered" evidence="6">
    <location>
        <begin position="113"/>
        <end position="138"/>
    </location>
</feature>
<dbReference type="InterPro" id="IPR005643">
    <property type="entry name" value="JNK"/>
</dbReference>
<dbReference type="GO" id="GO:0000978">
    <property type="term" value="F:RNA polymerase II cis-regulatory region sequence-specific DNA binding"/>
    <property type="evidence" value="ECO:0007669"/>
    <property type="project" value="TreeGrafter"/>
</dbReference>
<reference evidence="8 9" key="1">
    <citation type="journal article" date="2017" name="Nat. Ecol. Evol.">
        <title>Scallop genome provides insights into evolution of bilaterian karyotype and development.</title>
        <authorList>
            <person name="Wang S."/>
            <person name="Zhang J."/>
            <person name="Jiao W."/>
            <person name="Li J."/>
            <person name="Xun X."/>
            <person name="Sun Y."/>
            <person name="Guo X."/>
            <person name="Huan P."/>
            <person name="Dong B."/>
            <person name="Zhang L."/>
            <person name="Hu X."/>
            <person name="Sun X."/>
            <person name="Wang J."/>
            <person name="Zhao C."/>
            <person name="Wang Y."/>
            <person name="Wang D."/>
            <person name="Huang X."/>
            <person name="Wang R."/>
            <person name="Lv J."/>
            <person name="Li Y."/>
            <person name="Zhang Z."/>
            <person name="Liu B."/>
            <person name="Lu W."/>
            <person name="Hui Y."/>
            <person name="Liang J."/>
            <person name="Zhou Z."/>
            <person name="Hou R."/>
            <person name="Li X."/>
            <person name="Liu Y."/>
            <person name="Li H."/>
            <person name="Ning X."/>
            <person name="Lin Y."/>
            <person name="Zhao L."/>
            <person name="Xing Q."/>
            <person name="Dou J."/>
            <person name="Li Y."/>
            <person name="Mao J."/>
            <person name="Guo H."/>
            <person name="Dou H."/>
            <person name="Li T."/>
            <person name="Mu C."/>
            <person name="Jiang W."/>
            <person name="Fu Q."/>
            <person name="Fu X."/>
            <person name="Miao Y."/>
            <person name="Liu J."/>
            <person name="Yu Q."/>
            <person name="Li R."/>
            <person name="Liao H."/>
            <person name="Li X."/>
            <person name="Kong Y."/>
            <person name="Jiang Z."/>
            <person name="Chourrout D."/>
            <person name="Li R."/>
            <person name="Bao Z."/>
        </authorList>
    </citation>
    <scope>NUCLEOTIDE SEQUENCE [LARGE SCALE GENOMIC DNA]</scope>
    <source>
        <strain evidence="8 9">PY_sf001</strain>
    </source>
</reference>
<evidence type="ECO:0000256" key="4">
    <source>
        <dbReference type="ARBA" id="ARBA00023163"/>
    </source>
</evidence>
<dbReference type="GO" id="GO:0000981">
    <property type="term" value="F:DNA-binding transcription factor activity, RNA polymerase II-specific"/>
    <property type="evidence" value="ECO:0007669"/>
    <property type="project" value="TreeGrafter"/>
</dbReference>
<accession>A0A210PVW8</accession>
<feature type="domain" description="BZIP" evidence="7">
    <location>
        <begin position="213"/>
        <end position="276"/>
    </location>
</feature>
<dbReference type="GO" id="GO:0005667">
    <property type="term" value="C:transcription regulator complex"/>
    <property type="evidence" value="ECO:0007669"/>
    <property type="project" value="TreeGrafter"/>
</dbReference>
<dbReference type="FunFam" id="1.20.5.170:FF:000012">
    <property type="entry name" value="Putative transcription factor AP-1"/>
    <property type="match status" value="1"/>
</dbReference>
<dbReference type="PANTHER" id="PTHR11462">
    <property type="entry name" value="JUN TRANSCRIPTION FACTOR-RELATED"/>
    <property type="match status" value="1"/>
</dbReference>
<dbReference type="InterPro" id="IPR046347">
    <property type="entry name" value="bZIP_sf"/>
</dbReference>
<dbReference type="PROSITE" id="PS50217">
    <property type="entry name" value="BZIP"/>
    <property type="match status" value="1"/>
</dbReference>
<dbReference type="Proteomes" id="UP000242188">
    <property type="component" value="Unassembled WGS sequence"/>
</dbReference>
<evidence type="ECO:0000256" key="5">
    <source>
        <dbReference type="SAM" id="Coils"/>
    </source>
</evidence>
<feature type="compositionally biased region" description="Low complexity" evidence="6">
    <location>
        <begin position="129"/>
        <end position="138"/>
    </location>
</feature>
<dbReference type="CDD" id="cd14696">
    <property type="entry name" value="bZIP_Jun"/>
    <property type="match status" value="1"/>
</dbReference>
<dbReference type="STRING" id="6573.A0A210PVW8"/>
<dbReference type="AlphaFoldDB" id="A0A210PVW8"/>
<feature type="compositionally biased region" description="Acidic residues" evidence="6">
    <location>
        <begin position="115"/>
        <end position="128"/>
    </location>
</feature>
<dbReference type="Pfam" id="PF00170">
    <property type="entry name" value="bZIP_1"/>
    <property type="match status" value="1"/>
</dbReference>
<comment type="similarity">
    <text evidence="1">Belongs to the bZIP family. Jun subfamily.</text>
</comment>
<dbReference type="Gene3D" id="1.20.5.170">
    <property type="match status" value="1"/>
</dbReference>
<dbReference type="InterPro" id="IPR050946">
    <property type="entry name" value="AP-1_TF_bZIP"/>
</dbReference>
<evidence type="ECO:0000256" key="2">
    <source>
        <dbReference type="ARBA" id="ARBA00023015"/>
    </source>
</evidence>
<dbReference type="InterPro" id="IPR002112">
    <property type="entry name" value="Leuzip_Jun"/>
</dbReference>
<protein>
    <submittedName>
        <fullName evidence="8">Transcription factor AP-1</fullName>
    </submittedName>
</protein>
<dbReference type="InterPro" id="IPR004827">
    <property type="entry name" value="bZIP"/>
</dbReference>
<dbReference type="GO" id="GO:0042127">
    <property type="term" value="P:regulation of cell population proliferation"/>
    <property type="evidence" value="ECO:0007669"/>
    <property type="project" value="TreeGrafter"/>
</dbReference>
<dbReference type="EMBL" id="NEDP02005458">
    <property type="protein sequence ID" value="OWF40630.1"/>
    <property type="molecule type" value="Genomic_DNA"/>
</dbReference>
<dbReference type="SMART" id="SM00338">
    <property type="entry name" value="BRLZ"/>
    <property type="match status" value="1"/>
</dbReference>
<proteinExistence type="inferred from homology"/>
<dbReference type="SUPFAM" id="SSF57959">
    <property type="entry name" value="Leucine zipper domain"/>
    <property type="match status" value="1"/>
</dbReference>
<keyword evidence="2" id="KW-0805">Transcription regulation</keyword>
<keyword evidence="3" id="KW-0238">DNA-binding</keyword>
<comment type="caution">
    <text evidence="8">The sequence shown here is derived from an EMBL/GenBank/DDBJ whole genome shotgun (WGS) entry which is preliminary data.</text>
</comment>
<dbReference type="PRINTS" id="PR00043">
    <property type="entry name" value="LEUZIPPRJUN"/>
</dbReference>
<sequence>METHDTTFYHDHGISGVKMENQVVSQLKRKMTLNFDSSSPKSKQLKMGNLLQSPDLNMLKLASPELEKMIIQANGMVTTTPTPTQFLFPKYVTDEQEAYARGFVEALAQLHGTNPEDENDFDHDDDMSGSESDTSSLSLVSKGTYALPTTSTLTSLSTTTTLPGGIVQINHKPGSQASGGINNRFRTKDESQIVPSFGSSPPLSPINMESQERIKLERKRARNKLAASKCRMRKLERISRLEDRVSDLKGQNTDLATTVTSLRDQVCKLKQQIIEHVSSGCQIMMTNSLNF</sequence>
<dbReference type="PANTHER" id="PTHR11462:SF35">
    <property type="entry name" value="TRANSCRIPTION FACTOR JRA"/>
    <property type="match status" value="1"/>
</dbReference>